<protein>
    <submittedName>
        <fullName evidence="2">Uncharacterized protein</fullName>
    </submittedName>
</protein>
<reference evidence="2 3" key="1">
    <citation type="journal article" date="2019" name="PLoS Negl. Trop. Dis.">
        <title>Revisiting the worldwide diversity of Leptospira species in the environment.</title>
        <authorList>
            <person name="Vincent A.T."/>
            <person name="Schiettekatte O."/>
            <person name="Bourhy P."/>
            <person name="Veyrier F.J."/>
            <person name="Picardeau M."/>
        </authorList>
    </citation>
    <scope>NUCLEOTIDE SEQUENCE [LARGE SCALE GENOMIC DNA]</scope>
    <source>
        <strain evidence="2 3">201800273</strain>
    </source>
</reference>
<evidence type="ECO:0000313" key="3">
    <source>
        <dbReference type="Proteomes" id="UP000297641"/>
    </source>
</evidence>
<sequence length="126" mass="14221">MNSILKQLLIHSLVLMFCHIFSHCAVMEKNNRRITNVLDNHFTPETTTGKVLMSPVAIPVGTISLLTDTFLLQPVIAIPMALGDTIKYIWQNPSGGILTQSFLFVPKLVMTPIAFSFLWIKHAFFY</sequence>
<comment type="caution">
    <text evidence="2">The sequence shown here is derived from an EMBL/GenBank/DDBJ whole genome shotgun (WGS) entry which is preliminary data.</text>
</comment>
<proteinExistence type="predicted"/>
<feature type="transmembrane region" description="Helical" evidence="1">
    <location>
        <begin position="102"/>
        <end position="120"/>
    </location>
</feature>
<gene>
    <name evidence="2" type="ORF">EHQ43_02295</name>
</gene>
<evidence type="ECO:0000256" key="1">
    <source>
        <dbReference type="SAM" id="Phobius"/>
    </source>
</evidence>
<keyword evidence="1" id="KW-0812">Transmembrane</keyword>
<dbReference type="EMBL" id="RQFT01000003">
    <property type="protein sequence ID" value="TGL07902.1"/>
    <property type="molecule type" value="Genomic_DNA"/>
</dbReference>
<dbReference type="Proteomes" id="UP000297641">
    <property type="component" value="Unassembled WGS sequence"/>
</dbReference>
<keyword evidence="1" id="KW-0472">Membrane</keyword>
<keyword evidence="1" id="KW-1133">Transmembrane helix</keyword>
<name>A0A7I0HV46_9LEPT</name>
<evidence type="ECO:0000313" key="2">
    <source>
        <dbReference type="EMBL" id="TGL07902.1"/>
    </source>
</evidence>
<accession>A0A7I0HV46</accession>
<dbReference type="RefSeq" id="WP_135770037.1">
    <property type="nucleotide sequence ID" value="NZ_RQFT01000003.1"/>
</dbReference>
<organism evidence="2 3">
    <name type="scientific">Leptospira bouyouniensis</name>
    <dbReference type="NCBI Taxonomy" id="2484911"/>
    <lineage>
        <taxon>Bacteria</taxon>
        <taxon>Pseudomonadati</taxon>
        <taxon>Spirochaetota</taxon>
        <taxon>Spirochaetia</taxon>
        <taxon>Leptospirales</taxon>
        <taxon>Leptospiraceae</taxon>
        <taxon>Leptospira</taxon>
    </lineage>
</organism>
<dbReference type="AlphaFoldDB" id="A0A7I0HV46"/>